<keyword evidence="9" id="KW-1185">Reference proteome</keyword>
<accession>A0A8K0X238</accession>
<comment type="caution">
    <text evidence="8">The sequence shown here is derived from an EMBL/GenBank/DDBJ whole genome shotgun (WGS) entry which is preliminary data.</text>
</comment>
<dbReference type="OrthoDB" id="198885at2759"/>
<reference evidence="8" key="1">
    <citation type="journal article" date="2021" name="Nat. Commun.">
        <title>Genetic determinants of endophytism in the Arabidopsis root mycobiome.</title>
        <authorList>
            <person name="Mesny F."/>
            <person name="Miyauchi S."/>
            <person name="Thiergart T."/>
            <person name="Pickel B."/>
            <person name="Atanasova L."/>
            <person name="Karlsson M."/>
            <person name="Huettel B."/>
            <person name="Barry K.W."/>
            <person name="Haridas S."/>
            <person name="Chen C."/>
            <person name="Bauer D."/>
            <person name="Andreopoulos W."/>
            <person name="Pangilinan J."/>
            <person name="LaButti K."/>
            <person name="Riley R."/>
            <person name="Lipzen A."/>
            <person name="Clum A."/>
            <person name="Drula E."/>
            <person name="Henrissat B."/>
            <person name="Kohler A."/>
            <person name="Grigoriev I.V."/>
            <person name="Martin F.M."/>
            <person name="Hacquard S."/>
        </authorList>
    </citation>
    <scope>NUCLEOTIDE SEQUENCE</scope>
    <source>
        <strain evidence="8">MPI-CAGE-AT-0016</strain>
    </source>
</reference>
<dbReference type="InterPro" id="IPR011611">
    <property type="entry name" value="PfkB_dom"/>
</dbReference>
<evidence type="ECO:0000313" key="9">
    <source>
        <dbReference type="Proteomes" id="UP000813385"/>
    </source>
</evidence>
<evidence type="ECO:0000256" key="6">
    <source>
        <dbReference type="SAM" id="MobiDB-lite"/>
    </source>
</evidence>
<name>A0A8K0X238_9PEZI</name>
<dbReference type="Pfam" id="PF00294">
    <property type="entry name" value="PfkB"/>
    <property type="match status" value="2"/>
</dbReference>
<feature type="domain" description="Carbohydrate kinase PfkB" evidence="7">
    <location>
        <begin position="375"/>
        <end position="571"/>
    </location>
</feature>
<dbReference type="InterPro" id="IPR029056">
    <property type="entry name" value="Ribokinase-like"/>
</dbReference>
<dbReference type="Gene3D" id="3.40.1790.10">
    <property type="entry name" value="Indigoidine synthase domain"/>
    <property type="match status" value="1"/>
</dbReference>
<dbReference type="PANTHER" id="PTHR42909:SF1">
    <property type="entry name" value="CARBOHYDRATE KINASE PFKB DOMAIN-CONTAINING PROTEIN"/>
    <property type="match status" value="1"/>
</dbReference>
<dbReference type="GO" id="GO:0004730">
    <property type="term" value="F:pseudouridylate synthase activity"/>
    <property type="evidence" value="ECO:0007669"/>
    <property type="project" value="InterPro"/>
</dbReference>
<dbReference type="GO" id="GO:0005737">
    <property type="term" value="C:cytoplasm"/>
    <property type="evidence" value="ECO:0007669"/>
    <property type="project" value="TreeGrafter"/>
</dbReference>
<dbReference type="SUPFAM" id="SSF53613">
    <property type="entry name" value="Ribokinase-like"/>
    <property type="match status" value="1"/>
</dbReference>
<keyword evidence="2" id="KW-0378">Hydrolase</keyword>
<protein>
    <submittedName>
        <fullName evidence="8">Indigoidine synthase A like protein</fullName>
    </submittedName>
</protein>
<dbReference type="SUPFAM" id="SSF110581">
    <property type="entry name" value="Indigoidine synthase A-like"/>
    <property type="match status" value="1"/>
</dbReference>
<gene>
    <name evidence="8" type="ORF">B0T11DRAFT_229303</name>
</gene>
<evidence type="ECO:0000256" key="2">
    <source>
        <dbReference type="ARBA" id="ARBA00022801"/>
    </source>
</evidence>
<dbReference type="GO" id="GO:0046872">
    <property type="term" value="F:metal ion binding"/>
    <property type="evidence" value="ECO:0007669"/>
    <property type="project" value="UniProtKB-KW"/>
</dbReference>
<dbReference type="InterPro" id="IPR007342">
    <property type="entry name" value="PsuG"/>
</dbReference>
<evidence type="ECO:0000313" key="8">
    <source>
        <dbReference type="EMBL" id="KAH7358851.1"/>
    </source>
</evidence>
<evidence type="ECO:0000256" key="3">
    <source>
        <dbReference type="ARBA" id="ARBA00023211"/>
    </source>
</evidence>
<keyword evidence="4" id="KW-0456">Lyase</keyword>
<dbReference type="EMBL" id="JAGPXD010000004">
    <property type="protein sequence ID" value="KAH7358851.1"/>
    <property type="molecule type" value="Genomic_DNA"/>
</dbReference>
<dbReference type="AlphaFoldDB" id="A0A8K0X238"/>
<dbReference type="Gene3D" id="3.40.1190.20">
    <property type="match status" value="1"/>
</dbReference>
<dbReference type="GO" id="GO:0016798">
    <property type="term" value="F:hydrolase activity, acting on glycosyl bonds"/>
    <property type="evidence" value="ECO:0007669"/>
    <property type="project" value="UniProtKB-KW"/>
</dbReference>
<evidence type="ECO:0000256" key="4">
    <source>
        <dbReference type="ARBA" id="ARBA00023239"/>
    </source>
</evidence>
<proteinExistence type="predicted"/>
<dbReference type="PANTHER" id="PTHR42909">
    <property type="entry name" value="ZGC:136858"/>
    <property type="match status" value="1"/>
</dbReference>
<sequence>MYSSAAGIQQLLRVSEEVRDAVATDRPVVALESTIYTHGALGNDLLLEDIVRRNGAVPAVCGILDGVPTVGLTPDEIARMVDSGNARKASRRDIAYIAGLGLRGQKIHGGTTISGTMLLARLAGIRVFGTGGLGGVHRGGESTMDVSADLTELGRTRVAVVSSGCKGFLDIARTLEFLETHGAFVGTFADGRSGAIDFPAFWARESGIPSPTVVADESDAAAMILAQERLGIESGMLFANPIPEADGIPLDEMRVFIETAVREAAEKGFTGANNTPYILKTIRALGGERIPLANKRLVQANVGRAARVAVELSRMLGAAPYPSPAPASSSTSKYHVSASQDTTPPPPAAGPVDILVAGSVAVDLSCDFQPLSPAKGKAPQLETSNPAAINQSIGGVGHNVALAAHRASSDSRVRLCSLVGDDTAGRTVLASLRANGLDTTYIRQLGSEYHVANRTAQYVAVNDAEKSLVLAMADMGIFSNHSFPEFWKSAVAGARPKWLVVDGNWSARDVRAWVDAGREHGARVAFEPVSTAKSIALFSRDNLDLGVYPHAAVDLASPNTHELLAMWTAAKENGFFESHDWFRVMDAFGIHAGARERFVHMTSRALADEGVPVQTMQLLPYIPTMVTKLGSRGCLLTTVLGRDDPRLHDYAHREYILTRAHPDHPTVGGVYMRLYPAAERVEDVVSVNGVGDTFLGVLVNGLSRGGRVEKLIDVAQKGAVLTLKSHEAVSPDLGRVDRLLREAIAER</sequence>
<feature type="compositionally biased region" description="Polar residues" evidence="6">
    <location>
        <begin position="331"/>
        <end position="342"/>
    </location>
</feature>
<feature type="domain" description="Carbohydrate kinase PfkB" evidence="7">
    <location>
        <begin position="680"/>
        <end position="730"/>
    </location>
</feature>
<dbReference type="Pfam" id="PF04227">
    <property type="entry name" value="Indigoidine_A"/>
    <property type="match status" value="1"/>
</dbReference>
<evidence type="ECO:0000256" key="5">
    <source>
        <dbReference type="ARBA" id="ARBA00023295"/>
    </source>
</evidence>
<dbReference type="CDD" id="cd01941">
    <property type="entry name" value="YeiC_kinase_like"/>
    <property type="match status" value="1"/>
</dbReference>
<dbReference type="InterPro" id="IPR022830">
    <property type="entry name" value="Indigdn_synthA-like"/>
</dbReference>
<keyword evidence="1" id="KW-0479">Metal-binding</keyword>
<dbReference type="Proteomes" id="UP000813385">
    <property type="component" value="Unassembled WGS sequence"/>
</dbReference>
<feature type="region of interest" description="Disordered" evidence="6">
    <location>
        <begin position="320"/>
        <end position="351"/>
    </location>
</feature>
<keyword evidence="3" id="KW-0464">Manganese</keyword>
<evidence type="ECO:0000259" key="7">
    <source>
        <dbReference type="Pfam" id="PF00294"/>
    </source>
</evidence>
<keyword evidence="5" id="KW-0326">Glycosidase</keyword>
<organism evidence="8 9">
    <name type="scientific">Plectosphaerella cucumerina</name>
    <dbReference type="NCBI Taxonomy" id="40658"/>
    <lineage>
        <taxon>Eukaryota</taxon>
        <taxon>Fungi</taxon>
        <taxon>Dikarya</taxon>
        <taxon>Ascomycota</taxon>
        <taxon>Pezizomycotina</taxon>
        <taxon>Sordariomycetes</taxon>
        <taxon>Hypocreomycetidae</taxon>
        <taxon>Glomerellales</taxon>
        <taxon>Plectosphaerellaceae</taxon>
        <taxon>Plectosphaerella</taxon>
    </lineage>
</organism>
<evidence type="ECO:0000256" key="1">
    <source>
        <dbReference type="ARBA" id="ARBA00022723"/>
    </source>
</evidence>